<evidence type="ECO:0000256" key="2">
    <source>
        <dbReference type="ARBA" id="ARBA00023235"/>
    </source>
</evidence>
<accession>A0A7S4VPQ6</accession>
<dbReference type="AlphaFoldDB" id="A0A7S4VPQ6"/>
<dbReference type="EMBL" id="HBNS01021323">
    <property type="protein sequence ID" value="CAE4611046.1"/>
    <property type="molecule type" value="Transcribed_RNA"/>
</dbReference>
<dbReference type="Pfam" id="PF02567">
    <property type="entry name" value="PhzC-PhzF"/>
    <property type="match status" value="1"/>
</dbReference>
<organism evidence="4">
    <name type="scientific">Ditylum brightwellii</name>
    <dbReference type="NCBI Taxonomy" id="49249"/>
    <lineage>
        <taxon>Eukaryota</taxon>
        <taxon>Sar</taxon>
        <taxon>Stramenopiles</taxon>
        <taxon>Ochrophyta</taxon>
        <taxon>Bacillariophyta</taxon>
        <taxon>Mediophyceae</taxon>
        <taxon>Lithodesmiophycidae</taxon>
        <taxon>Lithodesmiales</taxon>
        <taxon>Lithodesmiaceae</taxon>
        <taxon>Ditylum</taxon>
    </lineage>
</organism>
<dbReference type="PANTHER" id="PTHR13774:SF17">
    <property type="entry name" value="PHENAZINE BIOSYNTHESIS-LIKE DOMAIN-CONTAINING PROTEIN"/>
    <property type="match status" value="1"/>
</dbReference>
<dbReference type="SUPFAM" id="SSF54506">
    <property type="entry name" value="Diaminopimelate epimerase-like"/>
    <property type="match status" value="1"/>
</dbReference>
<name>A0A7S4VPQ6_9STRA</name>
<gene>
    <name evidence="4" type="ORF">DBRI00130_LOCUS16899</name>
</gene>
<dbReference type="GO" id="GO:0005737">
    <property type="term" value="C:cytoplasm"/>
    <property type="evidence" value="ECO:0007669"/>
    <property type="project" value="TreeGrafter"/>
</dbReference>
<proteinExistence type="inferred from homology"/>
<keyword evidence="2" id="KW-0413">Isomerase</keyword>
<evidence type="ECO:0000313" key="4">
    <source>
        <dbReference type="EMBL" id="CAE4611046.1"/>
    </source>
</evidence>
<evidence type="ECO:0000256" key="3">
    <source>
        <dbReference type="PIRSR" id="PIRSR016184-1"/>
    </source>
</evidence>
<feature type="active site" evidence="3">
    <location>
        <position position="61"/>
    </location>
</feature>
<reference evidence="4" key="1">
    <citation type="submission" date="2021-01" db="EMBL/GenBank/DDBJ databases">
        <authorList>
            <person name="Corre E."/>
            <person name="Pelletier E."/>
            <person name="Niang G."/>
            <person name="Scheremetjew M."/>
            <person name="Finn R."/>
            <person name="Kale V."/>
            <person name="Holt S."/>
            <person name="Cochrane G."/>
            <person name="Meng A."/>
            <person name="Brown T."/>
            <person name="Cohen L."/>
        </authorList>
    </citation>
    <scope>NUCLEOTIDE SEQUENCE</scope>
    <source>
        <strain evidence="4">GSO104</strain>
    </source>
</reference>
<dbReference type="GO" id="GO:0016853">
    <property type="term" value="F:isomerase activity"/>
    <property type="evidence" value="ECO:0007669"/>
    <property type="project" value="UniProtKB-KW"/>
</dbReference>
<sequence length="343" mass="37633">MDRGTKDHSRQCWIIDSFAFPGKQGTGNPAAVVLLASETNPNDADTQQWMKSVAIEFNLSETAFIWPCDRNDTHIQKRNDDDKLFHIRYYTCNGSEVDLCGHATLASASVVLHILGFGPGKKGVDAIFHAKHDILRTKVAPPISKISDSGCSAARIAMDFPWKDEHEITEVAKRSDVISMIKSAFHLRSDSGVLYVGIDCDEGDILVEVTQTLFLSLCDEEKVDFSHMVDLDGYNRGIIVCCKCTSKEEDNNTKGGEKTKTDFDFISRFFGPKVGINEDPVTGSAHCVLGPYFGTKLGKLKLLGKQMSSRGGVVECTLKIDESTKRVGIVGTAVTFMSGTLHI</sequence>
<protein>
    <submittedName>
        <fullName evidence="4">Uncharacterized protein</fullName>
    </submittedName>
</protein>
<dbReference type="Gene3D" id="3.10.310.10">
    <property type="entry name" value="Diaminopimelate Epimerase, Chain A, domain 1"/>
    <property type="match status" value="2"/>
</dbReference>
<dbReference type="InterPro" id="IPR003719">
    <property type="entry name" value="Phenazine_PhzF-like"/>
</dbReference>
<comment type="similarity">
    <text evidence="1">Belongs to the PhzF family.</text>
</comment>
<evidence type="ECO:0000256" key="1">
    <source>
        <dbReference type="ARBA" id="ARBA00008270"/>
    </source>
</evidence>
<dbReference type="PIRSF" id="PIRSF016184">
    <property type="entry name" value="PhzC_PhzF"/>
    <property type="match status" value="1"/>
</dbReference>
<dbReference type="PANTHER" id="PTHR13774">
    <property type="entry name" value="PHENAZINE BIOSYNTHESIS PROTEIN"/>
    <property type="match status" value="1"/>
</dbReference>